<proteinExistence type="predicted"/>
<dbReference type="KEGG" id="pcam:HNE05_07625"/>
<evidence type="ECO:0000313" key="3">
    <source>
        <dbReference type="Proteomes" id="UP000501379"/>
    </source>
</evidence>
<gene>
    <name evidence="2" type="ORF">HNE05_07625</name>
</gene>
<dbReference type="AlphaFoldDB" id="A0A6M8FG37"/>
<dbReference type="RefSeq" id="WP_173206401.1">
    <property type="nucleotide sequence ID" value="NZ_CP053697.2"/>
</dbReference>
<protein>
    <submittedName>
        <fullName evidence="2">DUF4062 domain-containing protein</fullName>
    </submittedName>
</protein>
<name>A0A6M8FG37_9GAMM</name>
<reference evidence="2" key="1">
    <citation type="submission" date="2020-07" db="EMBL/GenBank/DDBJ databases">
        <title>Nitrate ammonifying Pseudomonas campi sp. nov. isolated from German agricultural grassland.</title>
        <authorList>
            <person name="Timsy T."/>
            <person name="Ulrich A."/>
            <person name="Spanner T."/>
            <person name="Foesel B."/>
            <person name="Kolb S."/>
            <person name="Horn M.A."/>
            <person name="Behrendt U."/>
        </authorList>
    </citation>
    <scope>NUCLEOTIDE SEQUENCE</scope>
    <source>
        <strain evidence="2">S1-A32-2</strain>
    </source>
</reference>
<sequence>MASTRKVISIFLGSPGDLGTERLKVRDIVTELNALLSSRLSIQIELVGWEDTTPRYGRPQEIINQDLKRCDVFIGLIWKRWGTPTGNGDGYSSGFEEEFTLSLQSKRESDKPQISLFFKEVDSDNLKDPGDGLKKVLAFKDRMITGKEVLFQEFNNSDFESKLRACIVAYVFELAAYPSEGGLDSVEGMESIAEGSNGDDSGGEPKNTILPPESIGFFSDFIKRLKYPVEESSVDEKAVARIRLLSSVLGKARNDIQHIGAHDSNLIFADKSNTGLGTAELNGLVASALQSYEHQNIPLWCWVNSLDDKQGDDCLFFQTVIGKGAVPVNAVKAISLVGRPFPTEPVFNKDFYLALWLNDGADINLRRAALGYLAVYGKAEDASVIMREVERNDSQTNGEAKEALIRLALKSGREKALESVIELQPASIKEGLVLEIFKNAAALSTCVLNAALAHRAALIRAGAIKELGRRGAIEVESLERFYGDSDLDVRLAAMQVAFSLGRKFEEVEAEAILKSEQGGVGVGLGLSANKHYKNRGLFKVTLLESLTDAELERKIKNDVVLDEMPYIVLMSRHKKKYKKDLMLRIEDGYEDYLHEAQVLWLSRFSDSDSIRGTLRNLSGHIKRNLIRESLSLVSTVASLEDLGFFRRVLSSGSVSSRKEDFDFLGKHGEWQDIELVLKMVDNVDYGYASLLSAFADDGAYGANARFAAKTILMISKGRELEVLDMGISARVFEEVLRLFSDGSFKKLADDALLQLLMHENDACRKMAALKCVKCFTKTRLNALLVKYMEGPQQYYNSVHWLDFGVSLPKEVSVFGVGRLIGN</sequence>
<accession>A0A6M8FG37</accession>
<dbReference type="Pfam" id="PF13271">
    <property type="entry name" value="DUF4062"/>
    <property type="match status" value="1"/>
</dbReference>
<feature type="domain" description="DUF4062" evidence="1">
    <location>
        <begin position="10"/>
        <end position="99"/>
    </location>
</feature>
<dbReference type="EMBL" id="CP053697">
    <property type="protein sequence ID" value="QKE63232.1"/>
    <property type="molecule type" value="Genomic_DNA"/>
</dbReference>
<organism evidence="2 3">
    <name type="scientific">Aquipseudomonas campi</name>
    <dbReference type="NCBI Taxonomy" id="2731681"/>
    <lineage>
        <taxon>Bacteria</taxon>
        <taxon>Pseudomonadati</taxon>
        <taxon>Pseudomonadota</taxon>
        <taxon>Gammaproteobacteria</taxon>
        <taxon>Pseudomonadales</taxon>
        <taxon>Pseudomonadaceae</taxon>
        <taxon>Aquipseudomonas</taxon>
    </lineage>
</organism>
<dbReference type="Proteomes" id="UP000501379">
    <property type="component" value="Chromosome"/>
</dbReference>
<keyword evidence="3" id="KW-1185">Reference proteome</keyword>
<evidence type="ECO:0000259" key="1">
    <source>
        <dbReference type="Pfam" id="PF13271"/>
    </source>
</evidence>
<dbReference type="InterPro" id="IPR025139">
    <property type="entry name" value="DUF4062"/>
</dbReference>
<evidence type="ECO:0000313" key="2">
    <source>
        <dbReference type="EMBL" id="QKE63232.1"/>
    </source>
</evidence>